<evidence type="ECO:0000256" key="1">
    <source>
        <dbReference type="ARBA" id="ARBA00004613"/>
    </source>
</evidence>
<evidence type="ECO:0008006" key="5">
    <source>
        <dbReference type="Google" id="ProtNLM"/>
    </source>
</evidence>
<accession>A0A952FJW1</accession>
<evidence type="ECO:0000313" key="4">
    <source>
        <dbReference type="Proteomes" id="UP000700706"/>
    </source>
</evidence>
<feature type="non-terminal residue" evidence="3">
    <location>
        <position position="270"/>
    </location>
</feature>
<dbReference type="Pfam" id="PF00353">
    <property type="entry name" value="HemolysinCabind"/>
    <property type="match status" value="3"/>
</dbReference>
<comment type="subcellular location">
    <subcellularLocation>
        <location evidence="1">Secreted</location>
    </subcellularLocation>
</comment>
<dbReference type="PROSITE" id="PS00330">
    <property type="entry name" value="HEMOLYSIN_CALCIUM"/>
    <property type="match status" value="3"/>
</dbReference>
<dbReference type="GO" id="GO:0005509">
    <property type="term" value="F:calcium ion binding"/>
    <property type="evidence" value="ECO:0007669"/>
    <property type="project" value="InterPro"/>
</dbReference>
<dbReference type="InterPro" id="IPR018511">
    <property type="entry name" value="Hemolysin-typ_Ca-bd_CS"/>
</dbReference>
<name>A0A952FJW1_9PROT</name>
<gene>
    <name evidence="3" type="ORF">JF625_02510</name>
</gene>
<dbReference type="SUPFAM" id="SSF51120">
    <property type="entry name" value="beta-Roll"/>
    <property type="match status" value="2"/>
</dbReference>
<keyword evidence="2" id="KW-0964">Secreted</keyword>
<dbReference type="PANTHER" id="PTHR38340">
    <property type="entry name" value="S-LAYER PROTEIN"/>
    <property type="match status" value="1"/>
</dbReference>
<evidence type="ECO:0000313" key="3">
    <source>
        <dbReference type="EMBL" id="MBW8724019.1"/>
    </source>
</evidence>
<evidence type="ECO:0000256" key="2">
    <source>
        <dbReference type="ARBA" id="ARBA00022525"/>
    </source>
</evidence>
<reference evidence="3" key="1">
    <citation type="submission" date="2020-06" db="EMBL/GenBank/DDBJ databases">
        <title>Stable isotope informed genome-resolved metagenomics uncovers potential trophic interactions in rhizosphere soil.</title>
        <authorList>
            <person name="Starr E.P."/>
            <person name="Shi S."/>
            <person name="Blazewicz S.J."/>
            <person name="Koch B.J."/>
            <person name="Probst A.J."/>
            <person name="Hungate B.A."/>
            <person name="Pett-Ridge J."/>
            <person name="Firestone M.K."/>
            <person name="Banfield J.F."/>
        </authorList>
    </citation>
    <scope>NUCLEOTIDE SEQUENCE</scope>
    <source>
        <strain evidence="3">YM_69_17</strain>
    </source>
</reference>
<dbReference type="InterPro" id="IPR011049">
    <property type="entry name" value="Serralysin-like_metalloprot_C"/>
</dbReference>
<proteinExistence type="predicted"/>
<dbReference type="InterPro" id="IPR050557">
    <property type="entry name" value="RTX_toxin/Mannuronan_C5-epim"/>
</dbReference>
<dbReference type="GO" id="GO:0005576">
    <property type="term" value="C:extracellular region"/>
    <property type="evidence" value="ECO:0007669"/>
    <property type="project" value="UniProtKB-SubCell"/>
</dbReference>
<dbReference type="InterPro" id="IPR001343">
    <property type="entry name" value="Hemolysn_Ca-bd"/>
</dbReference>
<dbReference type="EMBL" id="JAEKLZ010000068">
    <property type="protein sequence ID" value="MBW8724019.1"/>
    <property type="molecule type" value="Genomic_DNA"/>
</dbReference>
<dbReference type="Proteomes" id="UP000700706">
    <property type="component" value="Unassembled WGS sequence"/>
</dbReference>
<organism evidence="3 4">
    <name type="scientific">Inquilinus limosus</name>
    <dbReference type="NCBI Taxonomy" id="171674"/>
    <lineage>
        <taxon>Bacteria</taxon>
        <taxon>Pseudomonadati</taxon>
        <taxon>Pseudomonadota</taxon>
        <taxon>Alphaproteobacteria</taxon>
        <taxon>Rhodospirillales</taxon>
        <taxon>Rhodospirillaceae</taxon>
        <taxon>Inquilinus</taxon>
    </lineage>
</organism>
<comment type="caution">
    <text evidence="3">The sequence shown here is derived from an EMBL/GenBank/DDBJ whole genome shotgun (WGS) entry which is preliminary data.</text>
</comment>
<dbReference type="PRINTS" id="PR00313">
    <property type="entry name" value="CABNDNGRPT"/>
</dbReference>
<dbReference type="PANTHER" id="PTHR38340:SF1">
    <property type="entry name" value="S-LAYER PROTEIN"/>
    <property type="match status" value="1"/>
</dbReference>
<dbReference type="Gene3D" id="2.150.10.10">
    <property type="entry name" value="Serralysin-like metalloprotease, C-terminal"/>
    <property type="match status" value="2"/>
</dbReference>
<sequence length="270" mass="28220">MAWITGTEQDDWLQGTTGSDVVVSLGGDDYAYGDAGNDILLGYDGDDWLFGGDGDDLIYGYTDPDLIEDHPLSGNDYLDGGAGYDKLYGGFGDDVYHLADAFLLGGGPWTPYYWAFDELTEKAGQGTDTVEVASDNGFKSGYILPENVENGRVLGDQAFTLWGNELANALTGGAGADRLLGETGNDRLDGGAGYDTLDGGAGNDLYTLLDANIIGTSPLRISFDAVTEAAAAGVDTVQISADSGLLSGYILTDNVENGIVIGIQAFRLSG</sequence>
<dbReference type="AlphaFoldDB" id="A0A952FJW1"/>
<protein>
    <recommendedName>
        <fullName evidence="5">Calcium-binding protein</fullName>
    </recommendedName>
</protein>